<organism evidence="2 3">
    <name type="scientific">Elysia chlorotica</name>
    <name type="common">Eastern emerald elysia</name>
    <name type="synonym">Sea slug</name>
    <dbReference type="NCBI Taxonomy" id="188477"/>
    <lineage>
        <taxon>Eukaryota</taxon>
        <taxon>Metazoa</taxon>
        <taxon>Spiralia</taxon>
        <taxon>Lophotrochozoa</taxon>
        <taxon>Mollusca</taxon>
        <taxon>Gastropoda</taxon>
        <taxon>Heterobranchia</taxon>
        <taxon>Euthyneura</taxon>
        <taxon>Panpulmonata</taxon>
        <taxon>Sacoglossa</taxon>
        <taxon>Placobranchoidea</taxon>
        <taxon>Plakobranchidae</taxon>
        <taxon>Elysia</taxon>
    </lineage>
</organism>
<feature type="compositionally biased region" description="Basic and acidic residues" evidence="1">
    <location>
        <begin position="644"/>
        <end position="656"/>
    </location>
</feature>
<feature type="compositionally biased region" description="Polar residues" evidence="1">
    <location>
        <begin position="515"/>
        <end position="544"/>
    </location>
</feature>
<feature type="region of interest" description="Disordered" evidence="1">
    <location>
        <begin position="273"/>
        <end position="342"/>
    </location>
</feature>
<comment type="caution">
    <text evidence="2">The sequence shown here is derived from an EMBL/GenBank/DDBJ whole genome shotgun (WGS) entry which is preliminary data.</text>
</comment>
<feature type="region of interest" description="Disordered" evidence="1">
    <location>
        <begin position="1181"/>
        <end position="1326"/>
    </location>
</feature>
<feature type="compositionally biased region" description="Gly residues" evidence="1">
    <location>
        <begin position="1469"/>
        <end position="1482"/>
    </location>
</feature>
<name>A0A433T6X9_ELYCH</name>
<feature type="compositionally biased region" description="Basic residues" evidence="1">
    <location>
        <begin position="869"/>
        <end position="893"/>
    </location>
</feature>
<feature type="compositionally biased region" description="Low complexity" evidence="1">
    <location>
        <begin position="186"/>
        <end position="214"/>
    </location>
</feature>
<dbReference type="InterPro" id="IPR036034">
    <property type="entry name" value="PDZ_sf"/>
</dbReference>
<feature type="region of interest" description="Disordered" evidence="1">
    <location>
        <begin position="430"/>
        <end position="985"/>
    </location>
</feature>
<feature type="compositionally biased region" description="Polar residues" evidence="1">
    <location>
        <begin position="951"/>
        <end position="965"/>
    </location>
</feature>
<proteinExistence type="predicted"/>
<evidence type="ECO:0008006" key="4">
    <source>
        <dbReference type="Google" id="ProtNLM"/>
    </source>
</evidence>
<evidence type="ECO:0000313" key="2">
    <source>
        <dbReference type="EMBL" id="RUS77278.1"/>
    </source>
</evidence>
<feature type="compositionally biased region" description="Basic and acidic residues" evidence="1">
    <location>
        <begin position="288"/>
        <end position="301"/>
    </location>
</feature>
<feature type="compositionally biased region" description="Low complexity" evidence="1">
    <location>
        <begin position="1199"/>
        <end position="1211"/>
    </location>
</feature>
<feature type="compositionally biased region" description="Polar residues" evidence="1">
    <location>
        <begin position="677"/>
        <end position="715"/>
    </location>
</feature>
<dbReference type="Proteomes" id="UP000271974">
    <property type="component" value="Unassembled WGS sequence"/>
</dbReference>
<dbReference type="SUPFAM" id="SSF50156">
    <property type="entry name" value="PDZ domain-like"/>
    <property type="match status" value="1"/>
</dbReference>
<feature type="compositionally biased region" description="Low complexity" evidence="1">
    <location>
        <begin position="722"/>
        <end position="733"/>
    </location>
</feature>
<feature type="region of interest" description="Disordered" evidence="1">
    <location>
        <begin position="119"/>
        <end position="218"/>
    </location>
</feature>
<feature type="compositionally biased region" description="Polar residues" evidence="1">
    <location>
        <begin position="760"/>
        <end position="770"/>
    </location>
</feature>
<feature type="region of interest" description="Disordered" evidence="1">
    <location>
        <begin position="364"/>
        <end position="418"/>
    </location>
</feature>
<sequence>MSDTQLYRQFDGTAFNTPYSAHKMKDKPNAASTDSTGHLASEIYNAEPRVRRSAAPAAISAAHRKWPAARPNNTFVPWKWPAARPNNTFVPIPELGIYTPEQHVLQNGTYAQHCHLREVNNNNNNSQGNGGRRNMTNGGGGGSGGSGGGGGSGGRYDNKPLSARTSNGNHGNHGNHHMSNSAYAINSTNTNNQNINNHHNSNNNANHNSSLNSSFDESVSSYGYAPVKGVLRGYDPIAGSSGNSRPYPTGDVYHSCLDISHAYRDGNDDEFNTLTSRRSYDPPGYAPIREEDPGILREGRGRGRSPADQSNSNHRRADRDHRGTGTRLSEDSAEEDAAKMDSGARSFSLGDLSKGLIFSLAGQQKSGSVTAVNVGSGGGGGGRKGRGLSSPGLAPKSVRPAPSAASISSSDREEGSSALRHIRERLQKAVFKSQDKKSNSNSSAINQPPTQPPRNAQGRDGGSQYERRYDNKQPVNPQRQRQEPPPPPYKRQVSAPEGTQILMSSPRNRRDSEDTTSSYRSAQSDNSNYGNSNQNIPLSSSGFHNKTSDRNTRNTNSSGNNSNSYNSSTNNISNSSNSISSTLNNTDSSGNSFATAKSSSTITNGADSNNAHTSHNQQASYRDQSTSSPTKPKRSLPSVPLSETSERIKRFTEMMKSRMSNGSRTGSSNGSRSGSSAKHTPTQRSTDSACSHTSLSRKSSMETASDSEVFTINNGSCGGGNTNQTAANAGATTKRQQHQPQNIILPNQYPDFNERKSNGFGVNTSSNTAGSRHDDSQGHTGKGYINSQGQGHHTQRPLTSEDTPLPLGDRSTDSGQTTGTNQSYTGSALDSGYTTNNDADNDSFNTQSQHHLQHQQQQQNQHFQSLEPHRHHQQQHHHHHHHPHHHHHQAQRHQHQESSGNQHQHHHPPAASNNHHQTQYQSQHHPSVHRQPSIGSSQPHPTFNHNHHHQPQYSCSSVSKSQNARPLNGLDRPNPPPQTAFSGQHYDDLHHPQVKRTSNLANSHRFGSVQNVSSLQAHGNPRDLDPIVSTSTPHWHREPLSSQRRNAGALSARERSSKQTYEKNQTVLLDRRPNVGGRRSWDFADARLDNDSTGNQFPESNLKNYDRRAAHYKSSEVISSTKPLFTDSNYVNTNQIQHIAYQSNRNGKNGTNSSGSNNKPALTLQEQSQAISAKFRSMQIGTDPMSHSYHSGTTNHQLSNNNGYVSNNVPNHPSSATSQSKFTKNSQGPQTNGSSSFSHQPSHTPRQMYQKSQNPGGHGDFKGNTSQQHHHQQQQLHDRHQLQPVHAHHQYNSQQQQQQGQTNGSNSNNSSNNNNNGGGGGVVKLRPVPMSRANRNARGRTLPGGFRFTDAEIAAAGEGTAGNNSNSNNINHSSLPYQNSGQGQGQEVMLFHLTQKFDLCPLLVNLPRHVSLRDLVEVSEFQIEISLVGVPGADGSPLGGPNSPQGPVASKIGSPGSAFSPVRNSQDFEGGGGGGGSGGSGAGAGTNGVEAAGKVMAAKVKVIKFSRVWMEELQRHTTLGRLLEGDIVVEVNGWFCLGADVTYLAQVVESCQGAITFTVARAKESEEKRFKGQTAVERVRGLEAEISRLDEIIHAKDEKIREITSSSSRENLSGPHGAISAVNGEVPVEGMVIGEDEYVV</sequence>
<protein>
    <recommendedName>
        <fullName evidence="4">PDZ domain-containing protein</fullName>
    </recommendedName>
</protein>
<feature type="compositionally biased region" description="Low complexity" evidence="1">
    <location>
        <begin position="553"/>
        <end position="589"/>
    </location>
</feature>
<feature type="compositionally biased region" description="Polar residues" evidence="1">
    <location>
        <begin position="785"/>
        <end position="802"/>
    </location>
</feature>
<feature type="compositionally biased region" description="Low complexity" evidence="1">
    <location>
        <begin position="657"/>
        <end position="676"/>
    </location>
</feature>
<feature type="compositionally biased region" description="Low complexity" evidence="1">
    <location>
        <begin position="1292"/>
        <end position="1315"/>
    </location>
</feature>
<feature type="compositionally biased region" description="Polar residues" evidence="1">
    <location>
        <begin position="1188"/>
        <end position="1198"/>
    </location>
</feature>
<feature type="compositionally biased region" description="Low complexity" evidence="1">
    <location>
        <begin position="400"/>
        <end position="409"/>
    </location>
</feature>
<gene>
    <name evidence="2" type="ORF">EGW08_014969</name>
</gene>
<feature type="region of interest" description="Disordered" evidence="1">
    <location>
        <begin position="1013"/>
        <end position="1063"/>
    </location>
</feature>
<evidence type="ECO:0000313" key="3">
    <source>
        <dbReference type="Proteomes" id="UP000271974"/>
    </source>
</evidence>
<feature type="compositionally biased region" description="Gly residues" evidence="1">
    <location>
        <begin position="137"/>
        <end position="154"/>
    </location>
</feature>
<feature type="region of interest" description="Disordered" evidence="1">
    <location>
        <begin position="1436"/>
        <end position="1482"/>
    </location>
</feature>
<dbReference type="EMBL" id="RQTK01000593">
    <property type="protein sequence ID" value="RUS77278.1"/>
    <property type="molecule type" value="Genomic_DNA"/>
</dbReference>
<feature type="compositionally biased region" description="Polar residues" evidence="1">
    <location>
        <begin position="813"/>
        <end position="846"/>
    </location>
</feature>
<dbReference type="OrthoDB" id="6093997at2759"/>
<reference evidence="2 3" key="1">
    <citation type="submission" date="2019-01" db="EMBL/GenBank/DDBJ databases">
        <title>A draft genome assembly of the solar-powered sea slug Elysia chlorotica.</title>
        <authorList>
            <person name="Cai H."/>
            <person name="Li Q."/>
            <person name="Fang X."/>
            <person name="Li J."/>
            <person name="Curtis N.E."/>
            <person name="Altenburger A."/>
            <person name="Shibata T."/>
            <person name="Feng M."/>
            <person name="Maeda T."/>
            <person name="Schwartz J.A."/>
            <person name="Shigenobu S."/>
            <person name="Lundholm N."/>
            <person name="Nishiyama T."/>
            <person name="Yang H."/>
            <person name="Hasebe M."/>
            <person name="Li S."/>
            <person name="Pierce S.K."/>
            <person name="Wang J."/>
        </authorList>
    </citation>
    <scope>NUCLEOTIDE SEQUENCE [LARGE SCALE GENOMIC DNA]</scope>
    <source>
        <strain evidence="2">EC2010</strain>
        <tissue evidence="2">Whole organism of an adult</tissue>
    </source>
</reference>
<keyword evidence="3" id="KW-1185">Reference proteome</keyword>
<dbReference type="STRING" id="188477.A0A433T6X9"/>
<feature type="compositionally biased region" description="Polar residues" evidence="1">
    <location>
        <begin position="590"/>
        <end position="630"/>
    </location>
</feature>
<accession>A0A433T6X9</accession>
<feature type="compositionally biased region" description="Low complexity" evidence="1">
    <location>
        <begin position="847"/>
        <end position="864"/>
    </location>
</feature>
<evidence type="ECO:0000256" key="1">
    <source>
        <dbReference type="SAM" id="MobiDB-lite"/>
    </source>
</evidence>
<feature type="compositionally biased region" description="Low complexity" evidence="1">
    <location>
        <begin position="120"/>
        <end position="136"/>
    </location>
</feature>
<feature type="compositionally biased region" description="Basic and acidic residues" evidence="1">
    <location>
        <begin position="1052"/>
        <end position="1061"/>
    </location>
</feature>
<feature type="compositionally biased region" description="Polar residues" evidence="1">
    <location>
        <begin position="933"/>
        <end position="944"/>
    </location>
</feature>
<feature type="compositionally biased region" description="Polar residues" evidence="1">
    <location>
        <begin position="1212"/>
        <end position="1255"/>
    </location>
</feature>